<organism evidence="1 2">
    <name type="scientific">Oesophagostomum dentatum</name>
    <name type="common">Nodular worm</name>
    <dbReference type="NCBI Taxonomy" id="61180"/>
    <lineage>
        <taxon>Eukaryota</taxon>
        <taxon>Metazoa</taxon>
        <taxon>Ecdysozoa</taxon>
        <taxon>Nematoda</taxon>
        <taxon>Chromadorea</taxon>
        <taxon>Rhabditida</taxon>
        <taxon>Rhabditina</taxon>
        <taxon>Rhabditomorpha</taxon>
        <taxon>Strongyloidea</taxon>
        <taxon>Strongylidae</taxon>
        <taxon>Oesophagostomum</taxon>
    </lineage>
</organism>
<proteinExistence type="predicted"/>
<protein>
    <submittedName>
        <fullName evidence="1">Uncharacterized protein</fullName>
    </submittedName>
</protein>
<evidence type="ECO:0000313" key="1">
    <source>
        <dbReference type="EMBL" id="KHJ81610.1"/>
    </source>
</evidence>
<sequence>MDSSSFELSTEVEQYYDCEYPCYYTTLQLASAMETSGRELVELCEDAVSDYVVHKDFCSRFVDEATRDMELVFTMLEYRKTLNERLKLLATKRFCSKLCYPEENNLPSKSSHYY</sequence>
<accession>A0A0B1SEJ2</accession>
<evidence type="ECO:0000313" key="2">
    <source>
        <dbReference type="Proteomes" id="UP000053660"/>
    </source>
</evidence>
<reference evidence="1 2" key="1">
    <citation type="submission" date="2014-03" db="EMBL/GenBank/DDBJ databases">
        <title>Draft genome of the hookworm Oesophagostomum dentatum.</title>
        <authorList>
            <person name="Mitreva M."/>
        </authorList>
    </citation>
    <scope>NUCLEOTIDE SEQUENCE [LARGE SCALE GENOMIC DNA]</scope>
    <source>
        <strain evidence="1 2">OD-Hann</strain>
    </source>
</reference>
<name>A0A0B1SEJ2_OESDE</name>
<dbReference type="AlphaFoldDB" id="A0A0B1SEJ2"/>
<dbReference type="EMBL" id="KN587682">
    <property type="protein sequence ID" value="KHJ81610.1"/>
    <property type="molecule type" value="Genomic_DNA"/>
</dbReference>
<gene>
    <name evidence="1" type="ORF">OESDEN_18702</name>
</gene>
<keyword evidence="2" id="KW-1185">Reference proteome</keyword>
<dbReference type="Proteomes" id="UP000053660">
    <property type="component" value="Unassembled WGS sequence"/>
</dbReference>